<feature type="transmembrane region" description="Helical" evidence="5">
    <location>
        <begin position="187"/>
        <end position="203"/>
    </location>
</feature>
<keyword evidence="2 5" id="KW-0812">Transmembrane</keyword>
<dbReference type="Pfam" id="PF11846">
    <property type="entry name" value="Wzy_C_2"/>
    <property type="match status" value="1"/>
</dbReference>
<feature type="transmembrane region" description="Helical" evidence="5">
    <location>
        <begin position="124"/>
        <end position="144"/>
    </location>
</feature>
<feature type="domain" description="Virulence factor membrane-bound polymerase C-terminal" evidence="7">
    <location>
        <begin position="372"/>
        <end position="545"/>
    </location>
</feature>
<evidence type="ECO:0000313" key="10">
    <source>
        <dbReference type="Proteomes" id="UP000510822"/>
    </source>
</evidence>
<feature type="transmembrane region" description="Helical" evidence="5">
    <location>
        <begin position="64"/>
        <end position="83"/>
    </location>
</feature>
<keyword evidence="9" id="KW-0436">Ligase</keyword>
<dbReference type="InterPro" id="IPR021797">
    <property type="entry name" value="Wzy_C_2"/>
</dbReference>
<evidence type="ECO:0000313" key="9">
    <source>
        <dbReference type="EMBL" id="QLI81793.1"/>
    </source>
</evidence>
<comment type="subcellular location">
    <subcellularLocation>
        <location evidence="1">Membrane</location>
        <topology evidence="1">Multi-pass membrane protein</topology>
    </subcellularLocation>
</comment>
<evidence type="ECO:0000256" key="4">
    <source>
        <dbReference type="ARBA" id="ARBA00023136"/>
    </source>
</evidence>
<dbReference type="Pfam" id="PF15864">
    <property type="entry name" value="PglL_A"/>
    <property type="match status" value="1"/>
</dbReference>
<dbReference type="AlphaFoldDB" id="A0A7D5VAY7"/>
<feature type="transmembrane region" description="Helical" evidence="5">
    <location>
        <begin position="95"/>
        <end position="112"/>
    </location>
</feature>
<dbReference type="PANTHER" id="PTHR37422:SF21">
    <property type="entry name" value="EXOQ-LIKE PROTEIN"/>
    <property type="match status" value="1"/>
</dbReference>
<evidence type="ECO:0000259" key="7">
    <source>
        <dbReference type="Pfam" id="PF11846"/>
    </source>
</evidence>
<feature type="transmembrane region" description="Helical" evidence="5">
    <location>
        <begin position="424"/>
        <end position="444"/>
    </location>
</feature>
<evidence type="ECO:0000256" key="3">
    <source>
        <dbReference type="ARBA" id="ARBA00022989"/>
    </source>
</evidence>
<feature type="transmembrane region" description="Helical" evidence="5">
    <location>
        <begin position="164"/>
        <end position="180"/>
    </location>
</feature>
<reference evidence="9 10" key="1">
    <citation type="journal article" date="2016" name="Int. J. Syst. Evol. Microbiol.">
        <title>Chitinibacter fontanus sp. nov., isolated from a spring.</title>
        <authorList>
            <person name="Sheu S.Y."/>
            <person name="Li Y.S."/>
            <person name="Young C.C."/>
            <person name="Chen W.M."/>
        </authorList>
    </citation>
    <scope>NUCLEOTIDE SEQUENCE [LARGE SCALE GENOMIC DNA]</scope>
    <source>
        <strain evidence="9 10">STM-7</strain>
    </source>
</reference>
<evidence type="ECO:0000256" key="5">
    <source>
        <dbReference type="SAM" id="Phobius"/>
    </source>
</evidence>
<dbReference type="RefSeq" id="WP_180305901.1">
    <property type="nucleotide sequence ID" value="NZ_CP058952.1"/>
</dbReference>
<evidence type="ECO:0000256" key="1">
    <source>
        <dbReference type="ARBA" id="ARBA00004141"/>
    </source>
</evidence>
<organism evidence="9 10">
    <name type="scientific">Chitinibacter fontanus</name>
    <dbReference type="NCBI Taxonomy" id="1737446"/>
    <lineage>
        <taxon>Bacteria</taxon>
        <taxon>Pseudomonadati</taxon>
        <taxon>Pseudomonadota</taxon>
        <taxon>Betaproteobacteria</taxon>
        <taxon>Neisseriales</taxon>
        <taxon>Chitinibacteraceae</taxon>
        <taxon>Chitinibacter</taxon>
    </lineage>
</organism>
<name>A0A7D5VAY7_9NEIS</name>
<dbReference type="InterPro" id="IPR007016">
    <property type="entry name" value="O-antigen_ligase-rel_domated"/>
</dbReference>
<feature type="transmembrane region" description="Helical" evidence="5">
    <location>
        <begin position="344"/>
        <end position="363"/>
    </location>
</feature>
<feature type="transmembrane region" description="Helical" evidence="5">
    <location>
        <begin position="32"/>
        <end position="52"/>
    </location>
</feature>
<dbReference type="Pfam" id="PF04932">
    <property type="entry name" value="Wzy_C"/>
    <property type="match status" value="1"/>
</dbReference>
<dbReference type="InterPro" id="IPR031726">
    <property type="entry name" value="PglL_A"/>
</dbReference>
<protein>
    <submittedName>
        <fullName evidence="9">O-antigen ligase C-terminal domain-containing protein</fullName>
    </submittedName>
</protein>
<feature type="domain" description="Protein glycosylation ligase" evidence="8">
    <location>
        <begin position="154"/>
        <end position="178"/>
    </location>
</feature>
<dbReference type="PANTHER" id="PTHR37422">
    <property type="entry name" value="TEICHURONIC ACID BIOSYNTHESIS PROTEIN TUAE"/>
    <property type="match status" value="1"/>
</dbReference>
<proteinExistence type="predicted"/>
<gene>
    <name evidence="9" type="ORF">HZU75_09735</name>
</gene>
<feature type="transmembrane region" description="Helical" evidence="5">
    <location>
        <begin position="209"/>
        <end position="225"/>
    </location>
</feature>
<evidence type="ECO:0000256" key="2">
    <source>
        <dbReference type="ARBA" id="ARBA00022692"/>
    </source>
</evidence>
<sequence>MPFQLRLYQGLLFLLAAVPCGIPFRWDPNPVFPSELAAFFFCVLITLAGVLVPSDPREKANPPWLTVMWIAFAAMIGVQTILLPHGYATERLYPVIYALGAAGAGWSLARAMRVYGTQQLINMFAWGLLAGAIFNSGLAVPQIVQLIQEGPRLIFGNIGQKNMYGHYLAWGLASAAYLVTQKDEMNKWLFYTVAAWLALSLAFCGSRSPLLYALAWLPLGAFIWWRGAETLRELGKSLTIAAVLIIAMQFLAPFVNELLQALLKAKNEVPTGLDRLDSNGSRRIVEWHKAWITFLQNPWIGTGWGSYAVHSNALQVRPEFAVVSESVLFTHAHNSVLNLLAETGVFATGIILAGIAYAYINVLRAWRNPVVMYAAALATVSLLHSMVEYPLWYFHFLGPFALILIFMQDGEARLGIRAAWARMSWALWGGVALALAITGGQIYLKIYPIMDPANDQKLNADRIARLEAMRNNPLIDYYAEHALSNYIVASSSEMDWKLAILRKQNAIRPYPGQMTDQAVMEAIKGNQAIAHQLIRRAAYAYPESFDYFYQTLDGFKEPQVRALIKDVDEARDFFNAKLDFKIKRPVLADEIVPAAASSASAIH</sequence>
<dbReference type="InterPro" id="IPR051533">
    <property type="entry name" value="WaaL-like"/>
</dbReference>
<feature type="domain" description="O-antigen ligase-related" evidence="6">
    <location>
        <begin position="194"/>
        <end position="351"/>
    </location>
</feature>
<dbReference type="GO" id="GO:0016020">
    <property type="term" value="C:membrane"/>
    <property type="evidence" value="ECO:0007669"/>
    <property type="project" value="UniProtKB-SubCell"/>
</dbReference>
<dbReference type="GO" id="GO:0016874">
    <property type="term" value="F:ligase activity"/>
    <property type="evidence" value="ECO:0007669"/>
    <property type="project" value="UniProtKB-KW"/>
</dbReference>
<dbReference type="KEGG" id="cfon:HZU75_09735"/>
<dbReference type="EMBL" id="CP058952">
    <property type="protein sequence ID" value="QLI81793.1"/>
    <property type="molecule type" value="Genomic_DNA"/>
</dbReference>
<feature type="transmembrane region" description="Helical" evidence="5">
    <location>
        <begin position="370"/>
        <end position="387"/>
    </location>
</feature>
<accession>A0A7D5VAY7</accession>
<keyword evidence="3 5" id="KW-1133">Transmembrane helix</keyword>
<keyword evidence="10" id="KW-1185">Reference proteome</keyword>
<feature type="transmembrane region" description="Helical" evidence="5">
    <location>
        <begin position="7"/>
        <end position="26"/>
    </location>
</feature>
<feature type="transmembrane region" description="Helical" evidence="5">
    <location>
        <begin position="237"/>
        <end position="255"/>
    </location>
</feature>
<evidence type="ECO:0000259" key="8">
    <source>
        <dbReference type="Pfam" id="PF15864"/>
    </source>
</evidence>
<feature type="transmembrane region" description="Helical" evidence="5">
    <location>
        <begin position="393"/>
        <end position="412"/>
    </location>
</feature>
<dbReference type="Proteomes" id="UP000510822">
    <property type="component" value="Chromosome"/>
</dbReference>
<keyword evidence="4 5" id="KW-0472">Membrane</keyword>
<evidence type="ECO:0000259" key="6">
    <source>
        <dbReference type="Pfam" id="PF04932"/>
    </source>
</evidence>